<feature type="signal peptide" evidence="2">
    <location>
        <begin position="1"/>
        <end position="24"/>
    </location>
</feature>
<gene>
    <name evidence="3" type="ORF">DDB_G0276505</name>
</gene>
<dbReference type="HOGENOM" id="CLU_2836570_0_0_1"/>
<evidence type="ECO:0000313" key="3">
    <source>
        <dbReference type="EMBL" id="EAL69206.1"/>
    </source>
</evidence>
<dbReference type="InParanoid" id="Q551K1"/>
<accession>Q551K1</accession>
<name>Q551K1_DICDI</name>
<dbReference type="GeneID" id="8620539"/>
<dbReference type="AlphaFoldDB" id="Q551K1"/>
<organism evidence="3 4">
    <name type="scientific">Dictyostelium discoideum</name>
    <name type="common">Social amoeba</name>
    <dbReference type="NCBI Taxonomy" id="44689"/>
    <lineage>
        <taxon>Eukaryota</taxon>
        <taxon>Amoebozoa</taxon>
        <taxon>Evosea</taxon>
        <taxon>Eumycetozoa</taxon>
        <taxon>Dictyostelia</taxon>
        <taxon>Dictyosteliales</taxon>
        <taxon>Dictyosteliaceae</taxon>
        <taxon>Dictyostelium</taxon>
    </lineage>
</organism>
<dbReference type="KEGG" id="ddi:DDB_G0276505"/>
<dbReference type="RefSeq" id="XP_643133.1">
    <property type="nucleotide sequence ID" value="XM_638041.1"/>
</dbReference>
<evidence type="ECO:0000256" key="1">
    <source>
        <dbReference type="SAM" id="MobiDB-lite"/>
    </source>
</evidence>
<dbReference type="SMR" id="Q551K1"/>
<evidence type="ECO:0000256" key="2">
    <source>
        <dbReference type="SAM" id="SignalP"/>
    </source>
</evidence>
<proteinExistence type="predicted"/>
<keyword evidence="2" id="KW-0732">Signal</keyword>
<feature type="chain" id="PRO_5004250457" evidence="2">
    <location>
        <begin position="25"/>
        <end position="66"/>
    </location>
</feature>
<dbReference type="Proteomes" id="UP000002195">
    <property type="component" value="Unassembled WGS sequence"/>
</dbReference>
<dbReference type="PaxDb" id="44689-DDB0203861"/>
<dbReference type="dictyBase" id="DDB_G0276505"/>
<feature type="region of interest" description="Disordered" evidence="1">
    <location>
        <begin position="43"/>
        <end position="66"/>
    </location>
</feature>
<dbReference type="VEuPathDB" id="AmoebaDB:DDB_G0276505"/>
<comment type="caution">
    <text evidence="3">The sequence shown here is derived from an EMBL/GenBank/DDBJ whole genome shotgun (WGS) entry which is preliminary data.</text>
</comment>
<feature type="compositionally biased region" description="Polar residues" evidence="1">
    <location>
        <begin position="43"/>
        <end position="53"/>
    </location>
</feature>
<reference evidence="3 4" key="1">
    <citation type="journal article" date="2005" name="Nature">
        <title>The genome of the social amoeba Dictyostelium discoideum.</title>
        <authorList>
            <consortium name="The Dictyostelium discoideum Sequencing Consortium"/>
            <person name="Eichinger L."/>
            <person name="Pachebat J.A."/>
            <person name="Glockner G."/>
            <person name="Rajandream M.A."/>
            <person name="Sucgang R."/>
            <person name="Berriman M."/>
            <person name="Song J."/>
            <person name="Olsen R."/>
            <person name="Szafranski K."/>
            <person name="Xu Q."/>
            <person name="Tunggal B."/>
            <person name="Kummerfeld S."/>
            <person name="Madera M."/>
            <person name="Konfortov B.A."/>
            <person name="Rivero F."/>
            <person name="Bankier A.T."/>
            <person name="Lehmann R."/>
            <person name="Hamlin N."/>
            <person name="Davies R."/>
            <person name="Gaudet P."/>
            <person name="Fey P."/>
            <person name="Pilcher K."/>
            <person name="Chen G."/>
            <person name="Saunders D."/>
            <person name="Sodergren E."/>
            <person name="Davis P."/>
            <person name="Kerhornou A."/>
            <person name="Nie X."/>
            <person name="Hall N."/>
            <person name="Anjard C."/>
            <person name="Hemphill L."/>
            <person name="Bason N."/>
            <person name="Farbrother P."/>
            <person name="Desany B."/>
            <person name="Just E."/>
            <person name="Morio T."/>
            <person name="Rost R."/>
            <person name="Churcher C."/>
            <person name="Cooper J."/>
            <person name="Haydock S."/>
            <person name="van Driessche N."/>
            <person name="Cronin A."/>
            <person name="Goodhead I."/>
            <person name="Muzny D."/>
            <person name="Mourier T."/>
            <person name="Pain A."/>
            <person name="Lu M."/>
            <person name="Harper D."/>
            <person name="Lindsay R."/>
            <person name="Hauser H."/>
            <person name="James K."/>
            <person name="Quiles M."/>
            <person name="Madan Babu M."/>
            <person name="Saito T."/>
            <person name="Buchrieser C."/>
            <person name="Wardroper A."/>
            <person name="Felder M."/>
            <person name="Thangavelu M."/>
            <person name="Johnson D."/>
            <person name="Knights A."/>
            <person name="Loulseged H."/>
            <person name="Mungall K."/>
            <person name="Oliver K."/>
            <person name="Price C."/>
            <person name="Quail M.A."/>
            <person name="Urushihara H."/>
            <person name="Hernandez J."/>
            <person name="Rabbinowitsch E."/>
            <person name="Steffen D."/>
            <person name="Sanders M."/>
            <person name="Ma J."/>
            <person name="Kohara Y."/>
            <person name="Sharp S."/>
            <person name="Simmonds M."/>
            <person name="Spiegler S."/>
            <person name="Tivey A."/>
            <person name="Sugano S."/>
            <person name="White B."/>
            <person name="Walker D."/>
            <person name="Woodward J."/>
            <person name="Winckler T."/>
            <person name="Tanaka Y."/>
            <person name="Shaulsky G."/>
            <person name="Schleicher M."/>
            <person name="Weinstock G."/>
            <person name="Rosenthal A."/>
            <person name="Cox E.C."/>
            <person name="Chisholm R.L."/>
            <person name="Gibbs R."/>
            <person name="Loomis W.F."/>
            <person name="Platzer M."/>
            <person name="Kay R.R."/>
            <person name="Williams J."/>
            <person name="Dear P.H."/>
            <person name="Noegel A.A."/>
            <person name="Barrell B."/>
            <person name="Kuspa A."/>
        </authorList>
    </citation>
    <scope>NUCLEOTIDE SEQUENCE [LARGE SCALE GENOMIC DNA]</scope>
    <source>
        <strain evidence="3 4">AX4</strain>
    </source>
</reference>
<keyword evidence="4" id="KW-1185">Reference proteome</keyword>
<protein>
    <submittedName>
        <fullName evidence="3">Uncharacterized protein</fullName>
    </submittedName>
</protein>
<evidence type="ECO:0000313" key="4">
    <source>
        <dbReference type="Proteomes" id="UP000002195"/>
    </source>
</evidence>
<dbReference type="EMBL" id="AAFI02000015">
    <property type="protein sequence ID" value="EAL69206.1"/>
    <property type="molecule type" value="Genomic_DNA"/>
</dbReference>
<sequence>MKTPTLYLMIFFLFFFSLSSLSKTGNGNNKLGGVGYTFLQKPQNVSSPTARPSTPQPGAGKGIFLA</sequence>